<evidence type="ECO:0000313" key="8">
    <source>
        <dbReference type="Proteomes" id="UP000245021"/>
    </source>
</evidence>
<dbReference type="InterPro" id="IPR001381">
    <property type="entry name" value="DHquinase_I"/>
</dbReference>
<feature type="binding site" evidence="6">
    <location>
        <position position="188"/>
    </location>
    <ligand>
        <name>3-dehydroquinate</name>
        <dbReference type="ChEBI" id="CHEBI:32364"/>
    </ligand>
</feature>
<dbReference type="RefSeq" id="WP_109245213.1">
    <property type="nucleotide sequence ID" value="NZ_BFFO01000002.1"/>
</dbReference>
<comment type="pathway">
    <text evidence="6">Metabolic intermediate biosynthesis; chorismate biosynthesis; chorismate from D-erythrose 4-phosphate and phosphoenolpyruvate: step 3/7.</text>
</comment>
<evidence type="ECO:0000256" key="1">
    <source>
        <dbReference type="ARBA" id="ARBA00001864"/>
    </source>
</evidence>
<feature type="active site" description="Proton donor/acceptor" evidence="6">
    <location>
        <position position="121"/>
    </location>
</feature>
<accession>A0A2R5HJ73</accession>
<dbReference type="FunFam" id="3.20.20.70:FF:000047">
    <property type="entry name" value="3-dehydroquinate dehydratase"/>
    <property type="match status" value="1"/>
</dbReference>
<dbReference type="NCBIfam" id="TIGR01093">
    <property type="entry name" value="aroD"/>
    <property type="match status" value="1"/>
</dbReference>
<keyword evidence="5 6" id="KW-0704">Schiff base</keyword>
<proteinExistence type="inferred from homology"/>
<dbReference type="PANTHER" id="PTHR43699">
    <property type="entry name" value="3-DEHYDROQUINATE DEHYDRATASE"/>
    <property type="match status" value="1"/>
</dbReference>
<evidence type="ECO:0000256" key="2">
    <source>
        <dbReference type="ARBA" id="ARBA00022605"/>
    </source>
</evidence>
<feature type="binding site" evidence="6">
    <location>
        <position position="65"/>
    </location>
    <ligand>
        <name>3-dehydroquinate</name>
        <dbReference type="ChEBI" id="CHEBI:32364"/>
    </ligand>
</feature>
<sequence length="230" mass="26425">MYQSKIVVPIMPKCLKDLEALEAQAFSGADIIEWRADYLPSGQILEAAPIFLEKFQAYETLVTIRTRKEGGELEIDEQDYIRLLHEINKLGPSYLDVEYFTHERAFGSLRDLKDKIVLSYHNFQEMPTDFTERLFKMEREKTAFVKMAVMPQQECDVLDIMQITRDMTLEYGQKFITVGMGELGKLSRISGYLTGNAWTFASLEEASAPGQLSLKDTAYILDLLEKNVRL</sequence>
<gene>
    <name evidence="6 7" type="primary">aroD</name>
    <name evidence="7" type="ORF">NtB2_00332</name>
</gene>
<dbReference type="Proteomes" id="UP000245021">
    <property type="component" value="Unassembled WGS sequence"/>
</dbReference>
<dbReference type="InterPro" id="IPR050146">
    <property type="entry name" value="Type-I_3-dehydroquinase"/>
</dbReference>
<protein>
    <recommendedName>
        <fullName evidence="6">3-dehydroquinate dehydratase</fullName>
        <shortName evidence="6">3-dehydroquinase</shortName>
        <ecNumber evidence="6">4.2.1.10</ecNumber>
    </recommendedName>
    <alternativeName>
        <fullName evidence="6">Type I DHQase</fullName>
    </alternativeName>
    <alternativeName>
        <fullName evidence="6">Type I dehydroquinase</fullName>
        <shortName evidence="6">DHQ1</shortName>
    </alternativeName>
</protein>
<evidence type="ECO:0000256" key="4">
    <source>
        <dbReference type="ARBA" id="ARBA00023239"/>
    </source>
</evidence>
<feature type="active site" description="Schiff-base intermediate with substrate" evidence="6">
    <location>
        <position position="146"/>
    </location>
</feature>
<dbReference type="PANTHER" id="PTHR43699:SF1">
    <property type="entry name" value="3-DEHYDROQUINATE DEHYDRATASE"/>
    <property type="match status" value="1"/>
</dbReference>
<evidence type="ECO:0000256" key="6">
    <source>
        <dbReference type="HAMAP-Rule" id="MF_00214"/>
    </source>
</evidence>
<comment type="caution">
    <text evidence="7">The sequence shown here is derived from an EMBL/GenBank/DDBJ whole genome shotgun (WGS) entry which is preliminary data.</text>
</comment>
<evidence type="ECO:0000256" key="3">
    <source>
        <dbReference type="ARBA" id="ARBA00023141"/>
    </source>
</evidence>
<comment type="caution">
    <text evidence="6">Lacks conserved residue(s) required for the propagation of feature annotation.</text>
</comment>
<comment type="catalytic activity">
    <reaction evidence="1 6">
        <text>3-dehydroquinate = 3-dehydroshikimate + H2O</text>
        <dbReference type="Rhea" id="RHEA:21096"/>
        <dbReference type="ChEBI" id="CHEBI:15377"/>
        <dbReference type="ChEBI" id="CHEBI:16630"/>
        <dbReference type="ChEBI" id="CHEBI:32364"/>
        <dbReference type="EC" id="4.2.1.10"/>
    </reaction>
</comment>
<keyword evidence="4 6" id="KW-0456">Lyase</keyword>
<evidence type="ECO:0000313" key="7">
    <source>
        <dbReference type="EMBL" id="GBG96221.1"/>
    </source>
</evidence>
<dbReference type="EMBL" id="BFFO01000002">
    <property type="protein sequence ID" value="GBG96221.1"/>
    <property type="molecule type" value="Genomic_DNA"/>
</dbReference>
<dbReference type="EC" id="4.2.1.10" evidence="6"/>
<reference evidence="7 8" key="1">
    <citation type="journal article" date="2018" name="Genome Announc.">
        <title>Draft Genome Sequence of Lactococcus sp. Strain NtB2 (JCM 32569), Isolated from the Gut of the Higher Termite Nasutitermes takasagoensis.</title>
        <authorList>
            <person name="Noda S."/>
            <person name="Aihara C."/>
            <person name="Yuki M."/>
            <person name="Ohkuma M."/>
        </authorList>
    </citation>
    <scope>NUCLEOTIDE SEQUENCE [LARGE SCALE GENOMIC DNA]</scope>
    <source>
        <strain evidence="7 8">NtB2</strain>
    </source>
</reference>
<dbReference type="CDD" id="cd00502">
    <property type="entry name" value="DHQase_I"/>
    <property type="match status" value="1"/>
</dbReference>
<keyword evidence="2 6" id="KW-0028">Amino-acid biosynthesis</keyword>
<comment type="function">
    <text evidence="6">Involved in the third step of the chorismate pathway, which leads to the biosynthesis of aromatic amino acids. Catalyzes the cis-dehydration of 3-dehydroquinate (DHQ) and introduces the first double bond of the aromatic ring to yield 3-dehydroshikimate.</text>
</comment>
<organism evidence="7 8">
    <name type="scientific">Lactococcus termiticola</name>
    <dbReference type="NCBI Taxonomy" id="2169526"/>
    <lineage>
        <taxon>Bacteria</taxon>
        <taxon>Bacillati</taxon>
        <taxon>Bacillota</taxon>
        <taxon>Bacilli</taxon>
        <taxon>Lactobacillales</taxon>
        <taxon>Streptococcaceae</taxon>
        <taxon>Lactococcus</taxon>
    </lineage>
</organism>
<name>A0A2R5HJ73_9LACT</name>
<keyword evidence="3 6" id="KW-0057">Aromatic amino acid biosynthesis</keyword>
<feature type="binding site" evidence="6">
    <location>
        <position position="211"/>
    </location>
    <ligand>
        <name>3-dehydroquinate</name>
        <dbReference type="ChEBI" id="CHEBI:32364"/>
    </ligand>
</feature>
<comment type="subunit">
    <text evidence="6">Homodimer.</text>
</comment>
<feature type="binding site" evidence="6">
    <location>
        <begin position="33"/>
        <end position="35"/>
    </location>
    <ligand>
        <name>3-dehydroquinate</name>
        <dbReference type="ChEBI" id="CHEBI:32364"/>
    </ligand>
</feature>
<dbReference type="InterPro" id="IPR013785">
    <property type="entry name" value="Aldolase_TIM"/>
</dbReference>
<dbReference type="Gene3D" id="3.20.20.70">
    <property type="entry name" value="Aldolase class I"/>
    <property type="match status" value="1"/>
</dbReference>
<dbReference type="GO" id="GO:0003855">
    <property type="term" value="F:3-dehydroquinate dehydratase activity"/>
    <property type="evidence" value="ECO:0007669"/>
    <property type="project" value="UniProtKB-UniRule"/>
</dbReference>
<dbReference type="AlphaFoldDB" id="A0A2R5HJ73"/>
<dbReference type="HAMAP" id="MF_00214">
    <property type="entry name" value="AroD"/>
    <property type="match status" value="1"/>
</dbReference>
<evidence type="ECO:0000256" key="5">
    <source>
        <dbReference type="ARBA" id="ARBA00023270"/>
    </source>
</evidence>
<dbReference type="UniPathway" id="UPA00053">
    <property type="reaction ID" value="UER00086"/>
</dbReference>
<dbReference type="GO" id="GO:0009073">
    <property type="term" value="P:aromatic amino acid family biosynthetic process"/>
    <property type="evidence" value="ECO:0007669"/>
    <property type="project" value="UniProtKB-KW"/>
</dbReference>
<comment type="similarity">
    <text evidence="6">Belongs to the type-I 3-dehydroquinase family.</text>
</comment>
<dbReference type="OrthoDB" id="9813659at2"/>
<dbReference type="GO" id="GO:0009423">
    <property type="term" value="P:chorismate biosynthetic process"/>
    <property type="evidence" value="ECO:0007669"/>
    <property type="project" value="UniProtKB-UniRule"/>
</dbReference>
<dbReference type="GO" id="GO:0046279">
    <property type="term" value="P:3,4-dihydroxybenzoate biosynthetic process"/>
    <property type="evidence" value="ECO:0007669"/>
    <property type="project" value="UniProtKB-ARBA"/>
</dbReference>
<dbReference type="Pfam" id="PF01487">
    <property type="entry name" value="DHquinase_I"/>
    <property type="match status" value="1"/>
</dbReference>
<dbReference type="SUPFAM" id="SSF51569">
    <property type="entry name" value="Aldolase"/>
    <property type="match status" value="1"/>
</dbReference>
<keyword evidence="8" id="KW-1185">Reference proteome</keyword>
<dbReference type="GO" id="GO:0008652">
    <property type="term" value="P:amino acid biosynthetic process"/>
    <property type="evidence" value="ECO:0007669"/>
    <property type="project" value="UniProtKB-KW"/>
</dbReference>
<feature type="binding site" evidence="6">
    <location>
        <position position="207"/>
    </location>
    <ligand>
        <name>3-dehydroquinate</name>
        <dbReference type="ChEBI" id="CHEBI:32364"/>
    </ligand>
</feature>